<dbReference type="Proteomes" id="UP001367676">
    <property type="component" value="Unassembled WGS sequence"/>
</dbReference>
<reference evidence="2 3" key="1">
    <citation type="submission" date="2024-03" db="EMBL/GenBank/DDBJ databases">
        <title>Adaptation during the transition from Ophiocordyceps entomopathogen to insect associate is accompanied by gene loss and intensified selection.</title>
        <authorList>
            <person name="Ward C.M."/>
            <person name="Onetto C.A."/>
            <person name="Borneman A.R."/>
        </authorList>
    </citation>
    <scope>NUCLEOTIDE SEQUENCE [LARGE SCALE GENOMIC DNA]</scope>
    <source>
        <strain evidence="2">AWRI1</strain>
        <tissue evidence="2">Single Adult Female</tissue>
    </source>
</reference>
<evidence type="ECO:0000313" key="3">
    <source>
        <dbReference type="Proteomes" id="UP001367676"/>
    </source>
</evidence>
<evidence type="ECO:0008006" key="4">
    <source>
        <dbReference type="Google" id="ProtNLM"/>
    </source>
</evidence>
<name>A0AAN9TFY4_9HEMI</name>
<gene>
    <name evidence="2" type="ORF">V9T40_002266</name>
</gene>
<keyword evidence="3" id="KW-1185">Reference proteome</keyword>
<accession>A0AAN9TFY4</accession>
<dbReference type="EMBL" id="JBBCAQ010000022">
    <property type="protein sequence ID" value="KAK7590653.1"/>
    <property type="molecule type" value="Genomic_DNA"/>
</dbReference>
<organism evidence="2 3">
    <name type="scientific">Parthenolecanium corni</name>
    <dbReference type="NCBI Taxonomy" id="536013"/>
    <lineage>
        <taxon>Eukaryota</taxon>
        <taxon>Metazoa</taxon>
        <taxon>Ecdysozoa</taxon>
        <taxon>Arthropoda</taxon>
        <taxon>Hexapoda</taxon>
        <taxon>Insecta</taxon>
        <taxon>Pterygota</taxon>
        <taxon>Neoptera</taxon>
        <taxon>Paraneoptera</taxon>
        <taxon>Hemiptera</taxon>
        <taxon>Sternorrhyncha</taxon>
        <taxon>Coccoidea</taxon>
        <taxon>Coccidae</taxon>
        <taxon>Parthenolecanium</taxon>
    </lineage>
</organism>
<evidence type="ECO:0000313" key="2">
    <source>
        <dbReference type="EMBL" id="KAK7590653.1"/>
    </source>
</evidence>
<feature type="signal peptide" evidence="1">
    <location>
        <begin position="1"/>
        <end position="30"/>
    </location>
</feature>
<comment type="caution">
    <text evidence="2">The sequence shown here is derived from an EMBL/GenBank/DDBJ whole genome shotgun (WGS) entry which is preliminary data.</text>
</comment>
<protein>
    <recommendedName>
        <fullName evidence="4">Allatotropin</fullName>
    </recommendedName>
</protein>
<sequence>MVQLSNTQFTFTALVVITILSLESVELVHCDKYYGRHFSTLQFREKPRSTRGFKGALSTARGFGKRDSPMDSFPEIEAYEQQYSPRERIAVISLLLKHLLQNDPEAVRMLLKKSSESNQGQEITPYELIRHADSGIADNVNSYEEQ</sequence>
<evidence type="ECO:0000256" key="1">
    <source>
        <dbReference type="SAM" id="SignalP"/>
    </source>
</evidence>
<proteinExistence type="predicted"/>
<feature type="chain" id="PRO_5042877951" description="Allatotropin" evidence="1">
    <location>
        <begin position="31"/>
        <end position="146"/>
    </location>
</feature>
<keyword evidence="1" id="KW-0732">Signal</keyword>
<dbReference type="AlphaFoldDB" id="A0AAN9TFY4"/>